<dbReference type="InterPro" id="IPR054827">
    <property type="entry name" value="thermosome_alpha"/>
</dbReference>
<dbReference type="EMBL" id="JABMIG020000075">
    <property type="protein sequence ID" value="KAL3795069.1"/>
    <property type="molecule type" value="Genomic_DNA"/>
</dbReference>
<comment type="similarity">
    <text evidence="2 9">Belongs to the TCP-1 chaperonin family.</text>
</comment>
<comment type="subcellular location">
    <subcellularLocation>
        <location evidence="1 10">Cytoplasm</location>
    </subcellularLocation>
</comment>
<keyword evidence="6 9" id="KW-0067">ATP-binding</keyword>
<dbReference type="Pfam" id="PF00118">
    <property type="entry name" value="Cpn60_TCP1"/>
    <property type="match status" value="1"/>
</dbReference>
<dbReference type="InterPro" id="IPR027413">
    <property type="entry name" value="GROEL-like_equatorial_sf"/>
</dbReference>
<name>A0ABD3Q3M9_9STRA</name>
<organism evidence="12 13">
    <name type="scientific">Cyclotella cryptica</name>
    <dbReference type="NCBI Taxonomy" id="29204"/>
    <lineage>
        <taxon>Eukaryota</taxon>
        <taxon>Sar</taxon>
        <taxon>Stramenopiles</taxon>
        <taxon>Ochrophyta</taxon>
        <taxon>Bacillariophyta</taxon>
        <taxon>Coscinodiscophyceae</taxon>
        <taxon>Thalassiosirophycidae</taxon>
        <taxon>Stephanodiscales</taxon>
        <taxon>Stephanodiscaceae</taxon>
        <taxon>Cyclotella</taxon>
    </lineage>
</organism>
<dbReference type="AlphaFoldDB" id="A0ABD3Q3M9"/>
<keyword evidence="7 9" id="KW-0143">Chaperone</keyword>
<dbReference type="FunFam" id="1.10.560.10:FF:000017">
    <property type="entry name" value="T-complex protein 1 subunit eta"/>
    <property type="match status" value="1"/>
</dbReference>
<dbReference type="NCBIfam" id="TIGR02345">
    <property type="entry name" value="chap_CCT_eta"/>
    <property type="match status" value="1"/>
</dbReference>
<dbReference type="InterPro" id="IPR002423">
    <property type="entry name" value="Cpn60/GroEL/TCP-1"/>
</dbReference>
<evidence type="ECO:0000256" key="1">
    <source>
        <dbReference type="ARBA" id="ARBA00004496"/>
    </source>
</evidence>
<evidence type="ECO:0000256" key="7">
    <source>
        <dbReference type="ARBA" id="ARBA00023186"/>
    </source>
</evidence>
<proteinExistence type="inferred from homology"/>
<feature type="region of interest" description="Disordered" evidence="11">
    <location>
        <begin position="638"/>
        <end position="660"/>
    </location>
</feature>
<evidence type="ECO:0000256" key="6">
    <source>
        <dbReference type="ARBA" id="ARBA00022840"/>
    </source>
</evidence>
<dbReference type="GO" id="GO:0005832">
    <property type="term" value="C:chaperonin-containing T-complex"/>
    <property type="evidence" value="ECO:0007669"/>
    <property type="project" value="UniProtKB-ARBA"/>
</dbReference>
<evidence type="ECO:0000256" key="3">
    <source>
        <dbReference type="ARBA" id="ARBA00011531"/>
    </source>
</evidence>
<dbReference type="NCBIfam" id="NF041082">
    <property type="entry name" value="thermosome_alpha"/>
    <property type="match status" value="1"/>
</dbReference>
<comment type="subunit">
    <text evidence="10">Heterooligomeric complex that forms two stacked rings.</text>
</comment>
<keyword evidence="4 10" id="KW-0963">Cytoplasm</keyword>
<dbReference type="Gene3D" id="3.50.7.10">
    <property type="entry name" value="GroEL"/>
    <property type="match status" value="1"/>
</dbReference>
<dbReference type="Gene3D" id="3.30.260.10">
    <property type="entry name" value="TCP-1-like chaperonin intermediate domain"/>
    <property type="match status" value="1"/>
</dbReference>
<dbReference type="InterPro" id="IPR017998">
    <property type="entry name" value="Chaperone_TCP-1"/>
</dbReference>
<evidence type="ECO:0000256" key="10">
    <source>
        <dbReference type="RuleBase" id="RU365042"/>
    </source>
</evidence>
<dbReference type="CDD" id="cd03340">
    <property type="entry name" value="TCP1_eta"/>
    <property type="match status" value="1"/>
</dbReference>
<dbReference type="PROSITE" id="PS00750">
    <property type="entry name" value="TCP1_1"/>
    <property type="match status" value="1"/>
</dbReference>
<dbReference type="FunFam" id="3.50.7.10:FF:000006">
    <property type="entry name" value="T-complex protein 1 subunit eta"/>
    <property type="match status" value="1"/>
</dbReference>
<dbReference type="InterPro" id="IPR002194">
    <property type="entry name" value="Chaperonin_TCP-1_CS"/>
</dbReference>
<dbReference type="SUPFAM" id="SSF54849">
    <property type="entry name" value="GroEL-intermediate domain like"/>
    <property type="match status" value="1"/>
</dbReference>
<evidence type="ECO:0000256" key="9">
    <source>
        <dbReference type="RuleBase" id="RU004187"/>
    </source>
</evidence>
<dbReference type="Gene3D" id="1.10.560.10">
    <property type="entry name" value="GroEL-like equatorial domain"/>
    <property type="match status" value="1"/>
</dbReference>
<comment type="caution">
    <text evidence="12">The sequence shown here is derived from an EMBL/GenBank/DDBJ whole genome shotgun (WGS) entry which is preliminary data.</text>
</comment>
<dbReference type="Proteomes" id="UP001516023">
    <property type="component" value="Unassembled WGS sequence"/>
</dbReference>
<dbReference type="PROSITE" id="PS00751">
    <property type="entry name" value="TCP1_2"/>
    <property type="match status" value="1"/>
</dbReference>
<sequence length="660" mass="70777">MVRPFAQFEIDRHHDAIRNETGNHPAARGNGHVAGEKSRCCVFCVVFRVWESEMGIISSLKSKYCIAASFSAFHCSDDQPHLIASLSTQGKAQLISNINACQAISDAVRTTLGPRGMDKLIADGRKVTISNDGATIMRLLEVEHPAAKTLVDISMSQDAEVGDGTTSVVLLAVEILKQMKPFVEEGVHPQILIRNIRSAASIAVQKIHSLAVAFDTSSPEGKEMLLKTASTALNSKLIASHQDLFAPMIVDAVTSLASHPDGLDDLRGMIAIKKIPGGDVRQSFLVKGVAFKKTFSYAGFEQMTKKFQRPKILLLNVELELKNEKENAEVRIENPEEYQSIVDAEWQVIYDKLDACVQCGANIVLSKLPIGDLATQYFADRGLFCAGRVEEGDMKRVAKATGATVQTSTNGIYEGVLGTCEEFEEKQVGDERFNIFTGCPCSLTSTMILRGGSEQFIAESERSIHDALMVVKRSLKSQSVVAGGGAVELEVAKHLREHALSIDGKGQLIVNAFAKALEIVPRQLCDNAGFDSNDILSALRRKHAQDEDGKWYGVDIENGDIMDTFEAGIWEPSENKSNSLASAAEAAGVILSIDETVVNPRSQDPGAATGMMGAPGGGMSQKPLSNMMGGAMDAVNAGKGGSRSGNLGGGVSYLKGRGGG</sequence>
<dbReference type="InterPro" id="IPR027410">
    <property type="entry name" value="TCP-1-like_intermed_sf"/>
</dbReference>
<evidence type="ECO:0000256" key="5">
    <source>
        <dbReference type="ARBA" id="ARBA00022741"/>
    </source>
</evidence>
<dbReference type="InterPro" id="IPR027409">
    <property type="entry name" value="GroEL-like_apical_dom_sf"/>
</dbReference>
<reference evidence="12 13" key="1">
    <citation type="journal article" date="2020" name="G3 (Bethesda)">
        <title>Improved Reference Genome for Cyclotella cryptica CCMP332, a Model for Cell Wall Morphogenesis, Salinity Adaptation, and Lipid Production in Diatoms (Bacillariophyta).</title>
        <authorList>
            <person name="Roberts W.R."/>
            <person name="Downey K.M."/>
            <person name="Ruck E.C."/>
            <person name="Traller J.C."/>
            <person name="Alverson A.J."/>
        </authorList>
    </citation>
    <scope>NUCLEOTIDE SEQUENCE [LARGE SCALE GENOMIC DNA]</scope>
    <source>
        <strain evidence="12 13">CCMP332</strain>
    </source>
</reference>
<dbReference type="InterPro" id="IPR053374">
    <property type="entry name" value="TCP-1_chaperonin"/>
</dbReference>
<dbReference type="PROSITE" id="PS00995">
    <property type="entry name" value="TCP1_3"/>
    <property type="match status" value="1"/>
</dbReference>
<dbReference type="InterPro" id="IPR012720">
    <property type="entry name" value="Chap_CCT_eta"/>
</dbReference>
<dbReference type="NCBIfam" id="NF041083">
    <property type="entry name" value="thermosome_beta"/>
    <property type="match status" value="1"/>
</dbReference>
<keyword evidence="5 9" id="KW-0547">Nucleotide-binding</keyword>
<gene>
    <name evidence="12" type="ORF">HJC23_006390</name>
</gene>
<comment type="subunit">
    <text evidence="3">Heterooligomeric complex of about 850 to 900 kDa that forms two stacked rings, 12 to 16 nm in diameter.</text>
</comment>
<evidence type="ECO:0000256" key="2">
    <source>
        <dbReference type="ARBA" id="ARBA00008020"/>
    </source>
</evidence>
<dbReference type="PANTHER" id="PTHR11353">
    <property type="entry name" value="CHAPERONIN"/>
    <property type="match status" value="1"/>
</dbReference>
<evidence type="ECO:0000256" key="8">
    <source>
        <dbReference type="ARBA" id="ARBA00024677"/>
    </source>
</evidence>
<accession>A0ABD3Q3M9</accession>
<evidence type="ECO:0000256" key="11">
    <source>
        <dbReference type="SAM" id="MobiDB-lite"/>
    </source>
</evidence>
<evidence type="ECO:0000256" key="4">
    <source>
        <dbReference type="ARBA" id="ARBA00022490"/>
    </source>
</evidence>
<dbReference type="SUPFAM" id="SSF52029">
    <property type="entry name" value="GroEL apical domain-like"/>
    <property type="match status" value="1"/>
</dbReference>
<protein>
    <recommendedName>
        <fullName evidence="10">T-complex protein 1 subunit eta</fullName>
        <shortName evidence="10">TCP-1-eta</shortName>
    </recommendedName>
    <alternativeName>
        <fullName evidence="10">CCT-eta</fullName>
    </alternativeName>
</protein>
<evidence type="ECO:0000313" key="12">
    <source>
        <dbReference type="EMBL" id="KAL3795069.1"/>
    </source>
</evidence>
<dbReference type="PRINTS" id="PR00304">
    <property type="entry name" value="TCOMPLEXTCP1"/>
</dbReference>
<keyword evidence="13" id="KW-1185">Reference proteome</keyword>
<evidence type="ECO:0000313" key="13">
    <source>
        <dbReference type="Proteomes" id="UP001516023"/>
    </source>
</evidence>
<dbReference type="SUPFAM" id="SSF48592">
    <property type="entry name" value="GroEL equatorial domain-like"/>
    <property type="match status" value="1"/>
</dbReference>
<dbReference type="GO" id="GO:0005524">
    <property type="term" value="F:ATP binding"/>
    <property type="evidence" value="ECO:0007669"/>
    <property type="project" value="UniProtKB-KW"/>
</dbReference>
<comment type="function">
    <text evidence="8 10">Molecular chaperone; assists the folding of proteins upon ATP hydrolysis. Known to play a role, in vitro, in the folding of actin and tubulin.</text>
</comment>